<sequence length="249" mass="28168">MEVYARNGRVPLARRLFEEMPLRDVVTWMSLLSSYVSAGDSPEAFHLFCQMRAEGLEVNQVTMAVLLRACYGSEDKVAGCQLQAFANKAGLQSHELLQNSILSMFSRLTCFEEVMKFVIIQNRSIASWNILLSSYSFIGDVSKVVKCYRKMRLEIDSVLRATLVDFYTKCGELKSAVMLHDECQVKSNTIWSIIMWGLIQNGEFLEAVNVFERMQKSVIKPCKDALRALVVTYTNLGALLLGRGVHNLM</sequence>
<evidence type="ECO:0000313" key="3">
    <source>
        <dbReference type="EMBL" id="KAG6503970.1"/>
    </source>
</evidence>
<dbReference type="NCBIfam" id="TIGR00756">
    <property type="entry name" value="PPR"/>
    <property type="match status" value="2"/>
</dbReference>
<organism evidence="3 4">
    <name type="scientific">Zingiber officinale</name>
    <name type="common">Ginger</name>
    <name type="synonym">Amomum zingiber</name>
    <dbReference type="NCBI Taxonomy" id="94328"/>
    <lineage>
        <taxon>Eukaryota</taxon>
        <taxon>Viridiplantae</taxon>
        <taxon>Streptophyta</taxon>
        <taxon>Embryophyta</taxon>
        <taxon>Tracheophyta</taxon>
        <taxon>Spermatophyta</taxon>
        <taxon>Magnoliopsida</taxon>
        <taxon>Liliopsida</taxon>
        <taxon>Zingiberales</taxon>
        <taxon>Zingiberaceae</taxon>
        <taxon>Zingiber</taxon>
    </lineage>
</organism>
<keyword evidence="1" id="KW-0677">Repeat</keyword>
<reference evidence="3 4" key="1">
    <citation type="submission" date="2020-08" db="EMBL/GenBank/DDBJ databases">
        <title>Plant Genome Project.</title>
        <authorList>
            <person name="Zhang R.-G."/>
        </authorList>
    </citation>
    <scope>NUCLEOTIDE SEQUENCE [LARGE SCALE GENOMIC DNA]</scope>
    <source>
        <tissue evidence="3">Rhizome</tissue>
    </source>
</reference>
<dbReference type="PANTHER" id="PTHR47926">
    <property type="entry name" value="PENTATRICOPEPTIDE REPEAT-CONTAINING PROTEIN"/>
    <property type="match status" value="1"/>
</dbReference>
<dbReference type="GO" id="GO:0009451">
    <property type="term" value="P:RNA modification"/>
    <property type="evidence" value="ECO:0007669"/>
    <property type="project" value="InterPro"/>
</dbReference>
<dbReference type="PROSITE" id="PS51375">
    <property type="entry name" value="PPR"/>
    <property type="match status" value="2"/>
</dbReference>
<comment type="caution">
    <text evidence="3">The sequence shown here is derived from an EMBL/GenBank/DDBJ whole genome shotgun (WGS) entry which is preliminary data.</text>
</comment>
<dbReference type="Pfam" id="PF13041">
    <property type="entry name" value="PPR_2"/>
    <property type="match status" value="1"/>
</dbReference>
<gene>
    <name evidence="3" type="ORF">ZIOFF_036294</name>
</gene>
<dbReference type="PANTHER" id="PTHR47926:SF533">
    <property type="entry name" value="DYW DOMAIN-CONTAINING PROTEIN"/>
    <property type="match status" value="1"/>
</dbReference>
<evidence type="ECO:0000256" key="1">
    <source>
        <dbReference type="ARBA" id="ARBA00022737"/>
    </source>
</evidence>
<evidence type="ECO:0008006" key="5">
    <source>
        <dbReference type="Google" id="ProtNLM"/>
    </source>
</evidence>
<protein>
    <recommendedName>
        <fullName evidence="5">Pentatricopeptide repeat-containing protein</fullName>
    </recommendedName>
</protein>
<dbReference type="Pfam" id="PF01535">
    <property type="entry name" value="PPR"/>
    <property type="match status" value="2"/>
</dbReference>
<dbReference type="InterPro" id="IPR046960">
    <property type="entry name" value="PPR_At4g14850-like_plant"/>
</dbReference>
<dbReference type="InterPro" id="IPR011990">
    <property type="entry name" value="TPR-like_helical_dom_sf"/>
</dbReference>
<dbReference type="GO" id="GO:0003723">
    <property type="term" value="F:RNA binding"/>
    <property type="evidence" value="ECO:0007669"/>
    <property type="project" value="InterPro"/>
</dbReference>
<dbReference type="InterPro" id="IPR002885">
    <property type="entry name" value="PPR_rpt"/>
</dbReference>
<dbReference type="Proteomes" id="UP000734854">
    <property type="component" value="Unassembled WGS sequence"/>
</dbReference>
<accession>A0A8J5G9W5</accession>
<evidence type="ECO:0000256" key="2">
    <source>
        <dbReference type="PROSITE-ProRule" id="PRU00708"/>
    </source>
</evidence>
<name>A0A8J5G9W5_ZINOF</name>
<proteinExistence type="predicted"/>
<dbReference type="Gene3D" id="1.25.40.10">
    <property type="entry name" value="Tetratricopeptide repeat domain"/>
    <property type="match status" value="2"/>
</dbReference>
<evidence type="ECO:0000313" key="4">
    <source>
        <dbReference type="Proteomes" id="UP000734854"/>
    </source>
</evidence>
<feature type="repeat" description="PPR" evidence="2">
    <location>
        <begin position="24"/>
        <end position="58"/>
    </location>
</feature>
<dbReference type="EMBL" id="JACMSC010000010">
    <property type="protein sequence ID" value="KAG6503970.1"/>
    <property type="molecule type" value="Genomic_DNA"/>
</dbReference>
<feature type="repeat" description="PPR" evidence="2">
    <location>
        <begin position="187"/>
        <end position="221"/>
    </location>
</feature>
<keyword evidence="4" id="KW-1185">Reference proteome</keyword>
<dbReference type="AlphaFoldDB" id="A0A8J5G9W5"/>